<dbReference type="EMBL" id="WOEZ01000023">
    <property type="protein sequence ID" value="NPT53871.1"/>
    <property type="molecule type" value="Genomic_DNA"/>
</dbReference>
<gene>
    <name evidence="1" type="ORF">GNZ13_04425</name>
</gene>
<keyword evidence="2" id="KW-1185">Reference proteome</keyword>
<evidence type="ECO:0000313" key="2">
    <source>
        <dbReference type="Proteomes" id="UP000655523"/>
    </source>
</evidence>
<sequence length="170" mass="19076">MKRQRKRKCLGCGALFRPDPRNVGRQRYCSRAACRQASKAASQRRWLSQPENQDYFRGAEQVARVQRWRDAHPGYWRRPGASRDGALQDDCHAQTIEIKEESAILAGDALQEVLSAQPAVLIGLIAHLTDSALQEDIARSTRRLLQLGQDILNGRRDHANQAGDLPRAGP</sequence>
<dbReference type="AlphaFoldDB" id="A0A972NI98"/>
<dbReference type="Proteomes" id="UP000655523">
    <property type="component" value="Unassembled WGS sequence"/>
</dbReference>
<evidence type="ECO:0000313" key="1">
    <source>
        <dbReference type="EMBL" id="NPT53871.1"/>
    </source>
</evidence>
<comment type="caution">
    <text evidence="1">The sequence shown here is derived from an EMBL/GenBank/DDBJ whole genome shotgun (WGS) entry which is preliminary data.</text>
</comment>
<proteinExistence type="predicted"/>
<dbReference type="RefSeq" id="WP_172160842.1">
    <property type="nucleotide sequence ID" value="NZ_WOEZ01000023.1"/>
</dbReference>
<organism evidence="1 2">
    <name type="scientific">Paraburkholderia elongata</name>
    <dbReference type="NCBI Taxonomy" id="2675747"/>
    <lineage>
        <taxon>Bacteria</taxon>
        <taxon>Pseudomonadati</taxon>
        <taxon>Pseudomonadota</taxon>
        <taxon>Betaproteobacteria</taxon>
        <taxon>Burkholderiales</taxon>
        <taxon>Burkholderiaceae</taxon>
        <taxon>Paraburkholderia</taxon>
    </lineage>
</organism>
<accession>A0A972NI98</accession>
<reference evidence="1 2" key="1">
    <citation type="submission" date="2019-11" db="EMBL/GenBank/DDBJ databases">
        <title>Metabolism of dissolved organic matter in forest soils.</title>
        <authorList>
            <person name="Cyle K.T."/>
            <person name="Wilhelm R.C."/>
            <person name="Martinez C.E."/>
        </authorList>
    </citation>
    <scope>NUCLEOTIDE SEQUENCE [LARGE SCALE GENOMIC DNA]</scope>
    <source>
        <strain evidence="1 2">5N</strain>
    </source>
</reference>
<protein>
    <submittedName>
        <fullName evidence="1">Uncharacterized protein</fullName>
    </submittedName>
</protein>
<name>A0A972NI98_9BURK</name>